<accession>A0A8T0NLL7</accession>
<name>A0A8T0NLL7_PANVG</name>
<evidence type="ECO:0008006" key="4">
    <source>
        <dbReference type="Google" id="ProtNLM"/>
    </source>
</evidence>
<dbReference type="Proteomes" id="UP000823388">
    <property type="component" value="Chromosome 9K"/>
</dbReference>
<sequence length="374" mass="39813">MGFPVVYIDIGTGGQPPFPVAAVDITAPLTSTSRCAGRPVSCTNLACSAMAPRQLLCASSPIPPTCVYYGTSTVLYQGPINFGFSDRRRLHAPCEYGLRDYACQVRQAGMAAVLGLGWRGAQSLKLSGFSYSVSSNGKGGKLFPNGKVSVSVGAGVAAAVRGGGSGGSTALLSNPRNYPDLYYVRVTGIEVGEDPQQVLFSPGALDLRQDVRLRRRGLPEHDPAAHLAQRRRVRQPHQDAGSSSASVDYHPLRAQPQAAVLQEREPDPDDDDHPRPRRRHEAAGGEVLVQAVLRRFAVLGHPAFAVADRGVAPGHHDMQSGWRMTYDLSARTLTFQSSSSSPPPPLAVLPNSSCSVLLWALLLAAAAHVAFTFL</sequence>
<comment type="caution">
    <text evidence="2">The sequence shown here is derived from an EMBL/GenBank/DDBJ whole genome shotgun (WGS) entry which is preliminary data.</text>
</comment>
<dbReference type="AlphaFoldDB" id="A0A8T0NLL7"/>
<proteinExistence type="predicted"/>
<feature type="region of interest" description="Disordered" evidence="1">
    <location>
        <begin position="216"/>
        <end position="284"/>
    </location>
</feature>
<protein>
    <recommendedName>
        <fullName evidence="4">Xylanase inhibitor N-terminal domain-containing protein</fullName>
    </recommendedName>
</protein>
<evidence type="ECO:0000256" key="1">
    <source>
        <dbReference type="SAM" id="MobiDB-lite"/>
    </source>
</evidence>
<gene>
    <name evidence="2" type="ORF">PVAP13_9KG196500</name>
</gene>
<evidence type="ECO:0000313" key="3">
    <source>
        <dbReference type="Proteomes" id="UP000823388"/>
    </source>
</evidence>
<organism evidence="2 3">
    <name type="scientific">Panicum virgatum</name>
    <name type="common">Blackwell switchgrass</name>
    <dbReference type="NCBI Taxonomy" id="38727"/>
    <lineage>
        <taxon>Eukaryota</taxon>
        <taxon>Viridiplantae</taxon>
        <taxon>Streptophyta</taxon>
        <taxon>Embryophyta</taxon>
        <taxon>Tracheophyta</taxon>
        <taxon>Spermatophyta</taxon>
        <taxon>Magnoliopsida</taxon>
        <taxon>Liliopsida</taxon>
        <taxon>Poales</taxon>
        <taxon>Poaceae</taxon>
        <taxon>PACMAD clade</taxon>
        <taxon>Panicoideae</taxon>
        <taxon>Panicodae</taxon>
        <taxon>Paniceae</taxon>
        <taxon>Panicinae</taxon>
        <taxon>Panicum</taxon>
        <taxon>Panicum sect. Hiantes</taxon>
    </lineage>
</organism>
<reference evidence="2" key="1">
    <citation type="submission" date="2020-05" db="EMBL/GenBank/DDBJ databases">
        <title>WGS assembly of Panicum virgatum.</title>
        <authorList>
            <person name="Lovell J.T."/>
            <person name="Jenkins J."/>
            <person name="Shu S."/>
            <person name="Juenger T.E."/>
            <person name="Schmutz J."/>
        </authorList>
    </citation>
    <scope>NUCLEOTIDE SEQUENCE</scope>
    <source>
        <strain evidence="2">AP13</strain>
    </source>
</reference>
<keyword evidence="3" id="KW-1185">Reference proteome</keyword>
<dbReference type="EMBL" id="CM029053">
    <property type="protein sequence ID" value="KAG2549002.1"/>
    <property type="molecule type" value="Genomic_DNA"/>
</dbReference>
<evidence type="ECO:0000313" key="2">
    <source>
        <dbReference type="EMBL" id="KAG2549002.1"/>
    </source>
</evidence>